<dbReference type="Pfam" id="PF01841">
    <property type="entry name" value="Transglut_core"/>
    <property type="match status" value="1"/>
</dbReference>
<keyword evidence="1" id="KW-0812">Transmembrane</keyword>
<evidence type="ECO:0000259" key="2">
    <source>
        <dbReference type="SMART" id="SM00460"/>
    </source>
</evidence>
<feature type="transmembrane region" description="Helical" evidence="1">
    <location>
        <begin position="540"/>
        <end position="557"/>
    </location>
</feature>
<keyword evidence="1" id="KW-0472">Membrane</keyword>
<dbReference type="PANTHER" id="PTHR42736">
    <property type="entry name" value="PROTEIN-GLUTAMINE GAMMA-GLUTAMYLTRANSFERASE"/>
    <property type="match status" value="1"/>
</dbReference>
<dbReference type="InterPro" id="IPR038765">
    <property type="entry name" value="Papain-like_cys_pep_sf"/>
</dbReference>
<protein>
    <submittedName>
        <fullName evidence="3">Transglutaminase-like domain-containing protein</fullName>
    </submittedName>
</protein>
<reference evidence="3 4" key="1">
    <citation type="submission" date="2024-04" db="EMBL/GenBank/DDBJ databases">
        <title>Okeanomitos corallinicola gen. &amp; sp. nov. (Nostocales, Cyanobacteria), a new toxic marine heterocyst-forming cyanobacterium from a coral reef.</title>
        <authorList>
            <person name="Li H."/>
            <person name="Li R."/>
            <person name="Kang J."/>
            <person name="Hii K.S."/>
            <person name="Mohamed H.F."/>
            <person name="Xu X."/>
            <person name="Luo Z."/>
        </authorList>
    </citation>
    <scope>NUCLEOTIDE SEQUENCE [LARGE SCALE GENOMIC DNA]</scope>
    <source>
        <strain evidence="3 4">TIOX110</strain>
    </source>
</reference>
<evidence type="ECO:0000256" key="1">
    <source>
        <dbReference type="SAM" id="Phobius"/>
    </source>
</evidence>
<dbReference type="PANTHER" id="PTHR42736:SF1">
    <property type="entry name" value="PROTEIN-GLUTAMINE GAMMA-GLUTAMYLTRANSFERASE"/>
    <property type="match status" value="1"/>
</dbReference>
<feature type="transmembrane region" description="Helical" evidence="1">
    <location>
        <begin position="7"/>
        <end position="32"/>
    </location>
</feature>
<feature type="transmembrane region" description="Helical" evidence="1">
    <location>
        <begin position="172"/>
        <end position="193"/>
    </location>
</feature>
<keyword evidence="4" id="KW-1185">Reference proteome</keyword>
<gene>
    <name evidence="3" type="ORF">WJM97_15435</name>
</gene>
<dbReference type="SUPFAM" id="SSF54001">
    <property type="entry name" value="Cysteine proteinases"/>
    <property type="match status" value="1"/>
</dbReference>
<dbReference type="Proteomes" id="UP001483337">
    <property type="component" value="Chromosome"/>
</dbReference>
<keyword evidence="1" id="KW-1133">Transmembrane helix</keyword>
<name>A0ABZ2UN18_9CYAN</name>
<dbReference type="InterPro" id="IPR052901">
    <property type="entry name" value="Bact_TGase-like"/>
</dbReference>
<feature type="transmembrane region" description="Helical" evidence="1">
    <location>
        <begin position="148"/>
        <end position="165"/>
    </location>
</feature>
<dbReference type="InterPro" id="IPR002931">
    <property type="entry name" value="Transglutaminase-like"/>
</dbReference>
<organism evidence="3 4">
    <name type="scientific">Okeanomitos corallinicola TIOX110</name>
    <dbReference type="NCBI Taxonomy" id="3133117"/>
    <lineage>
        <taxon>Bacteria</taxon>
        <taxon>Bacillati</taxon>
        <taxon>Cyanobacteriota</taxon>
        <taxon>Cyanophyceae</taxon>
        <taxon>Nostocales</taxon>
        <taxon>Aphanizomenonaceae</taxon>
        <taxon>Okeanomitos</taxon>
    </lineage>
</organism>
<feature type="domain" description="Transglutaminase-like" evidence="2">
    <location>
        <begin position="427"/>
        <end position="497"/>
    </location>
</feature>
<dbReference type="RefSeq" id="WP_353929692.1">
    <property type="nucleotide sequence ID" value="NZ_CP150886.1"/>
</dbReference>
<dbReference type="SMART" id="SM00460">
    <property type="entry name" value="TGc"/>
    <property type="match status" value="1"/>
</dbReference>
<evidence type="ECO:0000313" key="3">
    <source>
        <dbReference type="EMBL" id="WZB86778.1"/>
    </source>
</evidence>
<accession>A0ABZ2UN18</accession>
<proteinExistence type="predicted"/>
<sequence length="667" mass="76485">MKTPPLLIAAALMFWGWQTGLWTFAIPIAIILESPRFVQSRWDFSPDDIKRIANLCLVILVSLTVYLLVSSRSFYIVYTLLQWLPIISLPLIAAQVYAVNESISLTTLFFTFNDQETGQQSHQFQINLTYPYIAVCILAASNANTENISFYIGLFLLTAFVLWNFRSRRFSPAIWLCLFLTAGSMGFVGQMGLHQLHLQVENQLVEWFSDIIGQEINAINKQTSIGEIGVLKQSNEIVFRVNSETKGNLPILLKEATYNKYQSGFWVAVNSQFKLVKQEDNNTTWRLGNHLENSSQLSQLTIYGTLNNGRGILRLANGTFAINDLPVNEMQKNQYGTVRVSGKVNDIGYKINFNQQSSLDSPPTIDDLQIPPSEIPAITSIVRQLDTKGKTIPEILQTLDAFLLNNYRYSLQLTDKKSNITPLSTFLLDTRSGHCEYFASATTLILRALGIPARYTVGYSVHEFSKLEQQYIVRSRHAHAWTMVYFNDKWQAFDTTPPDWTSIENSQVSQLSIISDLWSFLSFQISGFFKYLRSSGLINYLWWLLLPIFLIMLKKSVPNKAVKRIFQKQKISSISQKSEIINHDSEFYLIEQALNDLGFMRYHSESLKNWLARLKKELPASYMIDDLSSLMEIHYRYRFDPQGIPDTEREKLKSAVQLWLEKLKTSN</sequence>
<feature type="transmembrane region" description="Helical" evidence="1">
    <location>
        <begin position="52"/>
        <end position="69"/>
    </location>
</feature>
<feature type="transmembrane region" description="Helical" evidence="1">
    <location>
        <begin position="76"/>
        <end position="98"/>
    </location>
</feature>
<evidence type="ECO:0000313" key="4">
    <source>
        <dbReference type="Proteomes" id="UP001483337"/>
    </source>
</evidence>
<dbReference type="Gene3D" id="3.10.620.30">
    <property type="match status" value="1"/>
</dbReference>
<dbReference type="EMBL" id="CP150886">
    <property type="protein sequence ID" value="WZB86778.1"/>
    <property type="molecule type" value="Genomic_DNA"/>
</dbReference>